<evidence type="ECO:0000256" key="12">
    <source>
        <dbReference type="ARBA" id="ARBA00023136"/>
    </source>
</evidence>
<evidence type="ECO:0000313" key="17">
    <source>
        <dbReference type="Proteomes" id="UP000076871"/>
    </source>
</evidence>
<dbReference type="GO" id="GO:0004497">
    <property type="term" value="F:monooxygenase activity"/>
    <property type="evidence" value="ECO:0007669"/>
    <property type="project" value="UniProtKB-KW"/>
</dbReference>
<keyword evidence="12" id="KW-0472">Membrane</keyword>
<dbReference type="GO" id="GO:0020037">
    <property type="term" value="F:heme binding"/>
    <property type="evidence" value="ECO:0007669"/>
    <property type="project" value="InterPro"/>
</dbReference>
<protein>
    <submittedName>
        <fullName evidence="16">Cytochrome P450</fullName>
    </submittedName>
</protein>
<evidence type="ECO:0000256" key="4">
    <source>
        <dbReference type="ARBA" id="ARBA00010617"/>
    </source>
</evidence>
<keyword evidence="17" id="KW-1185">Reference proteome</keyword>
<dbReference type="InterPro" id="IPR050364">
    <property type="entry name" value="Cytochrome_P450_fung"/>
</dbReference>
<organism evidence="16 17">
    <name type="scientific">Laetiporus sulphureus 93-53</name>
    <dbReference type="NCBI Taxonomy" id="1314785"/>
    <lineage>
        <taxon>Eukaryota</taxon>
        <taxon>Fungi</taxon>
        <taxon>Dikarya</taxon>
        <taxon>Basidiomycota</taxon>
        <taxon>Agaricomycotina</taxon>
        <taxon>Agaricomycetes</taxon>
        <taxon>Polyporales</taxon>
        <taxon>Laetiporus</taxon>
    </lineage>
</organism>
<keyword evidence="6" id="KW-0812">Transmembrane</keyword>
<dbReference type="RefSeq" id="XP_040759757.1">
    <property type="nucleotide sequence ID" value="XM_040909895.1"/>
</dbReference>
<feature type="chain" id="PRO_5007855831" evidence="15">
    <location>
        <begin position="25"/>
        <end position="511"/>
    </location>
</feature>
<dbReference type="PANTHER" id="PTHR46300">
    <property type="entry name" value="P450, PUTATIVE (EUROFUNG)-RELATED-RELATED"/>
    <property type="match status" value="1"/>
</dbReference>
<evidence type="ECO:0000256" key="14">
    <source>
        <dbReference type="RuleBase" id="RU000461"/>
    </source>
</evidence>
<evidence type="ECO:0000256" key="10">
    <source>
        <dbReference type="ARBA" id="ARBA00023004"/>
    </source>
</evidence>
<proteinExistence type="inferred from homology"/>
<dbReference type="STRING" id="1314785.A0A165C195"/>
<dbReference type="SUPFAM" id="SSF48264">
    <property type="entry name" value="Cytochrome P450"/>
    <property type="match status" value="1"/>
</dbReference>
<dbReference type="GO" id="GO:0016020">
    <property type="term" value="C:membrane"/>
    <property type="evidence" value="ECO:0007669"/>
    <property type="project" value="UniProtKB-SubCell"/>
</dbReference>
<dbReference type="AlphaFoldDB" id="A0A165C195"/>
<keyword evidence="7 13" id="KW-0479">Metal-binding</keyword>
<evidence type="ECO:0000256" key="6">
    <source>
        <dbReference type="ARBA" id="ARBA00022692"/>
    </source>
</evidence>
<keyword evidence="11 14" id="KW-0503">Monooxygenase</keyword>
<keyword evidence="10 13" id="KW-0408">Iron</keyword>
<dbReference type="PRINTS" id="PR00385">
    <property type="entry name" value="P450"/>
</dbReference>
<dbReference type="InterPro" id="IPR001128">
    <property type="entry name" value="Cyt_P450"/>
</dbReference>
<evidence type="ECO:0000256" key="8">
    <source>
        <dbReference type="ARBA" id="ARBA00022989"/>
    </source>
</evidence>
<evidence type="ECO:0000256" key="11">
    <source>
        <dbReference type="ARBA" id="ARBA00023033"/>
    </source>
</evidence>
<comment type="cofactor">
    <cofactor evidence="1 13">
        <name>heme</name>
        <dbReference type="ChEBI" id="CHEBI:30413"/>
    </cofactor>
</comment>
<dbReference type="GO" id="GO:0005506">
    <property type="term" value="F:iron ion binding"/>
    <property type="evidence" value="ECO:0007669"/>
    <property type="project" value="InterPro"/>
</dbReference>
<dbReference type="GO" id="GO:0016705">
    <property type="term" value="F:oxidoreductase activity, acting on paired donors, with incorporation or reduction of molecular oxygen"/>
    <property type="evidence" value="ECO:0007669"/>
    <property type="project" value="InterPro"/>
</dbReference>
<dbReference type="OrthoDB" id="2789670at2759"/>
<dbReference type="EMBL" id="KV427657">
    <property type="protein sequence ID" value="KZT02017.1"/>
    <property type="molecule type" value="Genomic_DNA"/>
</dbReference>
<evidence type="ECO:0000256" key="15">
    <source>
        <dbReference type="SAM" id="SignalP"/>
    </source>
</evidence>
<dbReference type="PROSITE" id="PS00086">
    <property type="entry name" value="CYTOCHROME_P450"/>
    <property type="match status" value="1"/>
</dbReference>
<comment type="pathway">
    <text evidence="3">Secondary metabolite biosynthesis.</text>
</comment>
<dbReference type="PRINTS" id="PR00463">
    <property type="entry name" value="EP450I"/>
</dbReference>
<gene>
    <name evidence="16" type="ORF">LAESUDRAFT_730730</name>
</gene>
<sequence length="511" mass="57532">MEADSVTPLLLLLPLCAIAWLCLSKRRLTVPPGPTPLPIIGNTFHMPRKNIAESLALLSKTYSDIIYMNVLGRELVILNSAEAVLELFDQRGAIYSDRPRTIMAGELVGKKHAVLFHVYDEELKKHRRLLRNALDSRGSRKYWQTHYTESFKLLNALLLAPEQFAAHFRRSAGSFTLKVAYGYEVKAESGEDRFVTLAEELAFVTAKASRPGSWLVDSIPVLRYIPTWFPGSGFKRWAQKARKITDEFAAAPYMYAKSAANNGNGTRSFVTDTTELLESELGRSLNTDEDNFLKWTSASIYSGGTDTAVAANLSFVLFMALYPHVQRRAQTELDEIIGAERLAQMEDRERLPYIDALIKEVHRFGTVTPLVPHTTLVDDEYHGYRIPKGSWIMANTWAIMRDHKLFPQPDRFWPERFLPEGGGCTVDPRDYAFGYGRRRCPGLVVAESSLFIAVTHILAVFTISDPVNEFGEKITEPVPYTDAHISHPTHFSCSIKPRSQSASELITNISL</sequence>
<comment type="similarity">
    <text evidence="4 14">Belongs to the cytochrome P450 family.</text>
</comment>
<evidence type="ECO:0000256" key="9">
    <source>
        <dbReference type="ARBA" id="ARBA00023002"/>
    </source>
</evidence>
<evidence type="ECO:0000256" key="5">
    <source>
        <dbReference type="ARBA" id="ARBA00022617"/>
    </source>
</evidence>
<keyword evidence="9 14" id="KW-0560">Oxidoreductase</keyword>
<dbReference type="PANTHER" id="PTHR46300:SF7">
    <property type="entry name" value="P450, PUTATIVE (EUROFUNG)-RELATED"/>
    <property type="match status" value="1"/>
</dbReference>
<keyword evidence="15" id="KW-0732">Signal</keyword>
<accession>A0A165C195</accession>
<evidence type="ECO:0000256" key="2">
    <source>
        <dbReference type="ARBA" id="ARBA00004167"/>
    </source>
</evidence>
<evidence type="ECO:0000256" key="1">
    <source>
        <dbReference type="ARBA" id="ARBA00001971"/>
    </source>
</evidence>
<dbReference type="InParanoid" id="A0A165C195"/>
<dbReference type="GeneID" id="63826924"/>
<dbReference type="Proteomes" id="UP000076871">
    <property type="component" value="Unassembled WGS sequence"/>
</dbReference>
<name>A0A165C195_9APHY</name>
<dbReference type="Gene3D" id="1.10.630.10">
    <property type="entry name" value="Cytochrome P450"/>
    <property type="match status" value="1"/>
</dbReference>
<dbReference type="InterPro" id="IPR002401">
    <property type="entry name" value="Cyt_P450_E_grp-I"/>
</dbReference>
<keyword evidence="8" id="KW-1133">Transmembrane helix</keyword>
<evidence type="ECO:0000256" key="3">
    <source>
        <dbReference type="ARBA" id="ARBA00005179"/>
    </source>
</evidence>
<dbReference type="Pfam" id="PF00067">
    <property type="entry name" value="p450"/>
    <property type="match status" value="1"/>
</dbReference>
<evidence type="ECO:0000256" key="7">
    <source>
        <dbReference type="ARBA" id="ARBA00022723"/>
    </source>
</evidence>
<feature type="binding site" description="axial binding residue" evidence="13">
    <location>
        <position position="440"/>
    </location>
    <ligand>
        <name>heme</name>
        <dbReference type="ChEBI" id="CHEBI:30413"/>
    </ligand>
    <ligandPart>
        <name>Fe</name>
        <dbReference type="ChEBI" id="CHEBI:18248"/>
    </ligandPart>
</feature>
<evidence type="ECO:0000313" key="16">
    <source>
        <dbReference type="EMBL" id="KZT02017.1"/>
    </source>
</evidence>
<dbReference type="InterPro" id="IPR036396">
    <property type="entry name" value="Cyt_P450_sf"/>
</dbReference>
<comment type="subcellular location">
    <subcellularLocation>
        <location evidence="2">Membrane</location>
        <topology evidence="2">Single-pass membrane protein</topology>
    </subcellularLocation>
</comment>
<reference evidence="16 17" key="1">
    <citation type="journal article" date="2016" name="Mol. Biol. Evol.">
        <title>Comparative Genomics of Early-Diverging Mushroom-Forming Fungi Provides Insights into the Origins of Lignocellulose Decay Capabilities.</title>
        <authorList>
            <person name="Nagy L.G."/>
            <person name="Riley R."/>
            <person name="Tritt A."/>
            <person name="Adam C."/>
            <person name="Daum C."/>
            <person name="Floudas D."/>
            <person name="Sun H."/>
            <person name="Yadav J.S."/>
            <person name="Pangilinan J."/>
            <person name="Larsson K.H."/>
            <person name="Matsuura K."/>
            <person name="Barry K."/>
            <person name="Labutti K."/>
            <person name="Kuo R."/>
            <person name="Ohm R.A."/>
            <person name="Bhattacharya S.S."/>
            <person name="Shirouzu T."/>
            <person name="Yoshinaga Y."/>
            <person name="Martin F.M."/>
            <person name="Grigoriev I.V."/>
            <person name="Hibbett D.S."/>
        </authorList>
    </citation>
    <scope>NUCLEOTIDE SEQUENCE [LARGE SCALE GENOMIC DNA]</scope>
    <source>
        <strain evidence="16 17">93-53</strain>
    </source>
</reference>
<keyword evidence="5 13" id="KW-0349">Heme</keyword>
<dbReference type="CDD" id="cd11065">
    <property type="entry name" value="CYP64-like"/>
    <property type="match status" value="1"/>
</dbReference>
<evidence type="ECO:0000256" key="13">
    <source>
        <dbReference type="PIRSR" id="PIRSR602401-1"/>
    </source>
</evidence>
<feature type="signal peptide" evidence="15">
    <location>
        <begin position="1"/>
        <end position="24"/>
    </location>
</feature>
<dbReference type="InterPro" id="IPR017972">
    <property type="entry name" value="Cyt_P450_CS"/>
</dbReference>